<sequence>MAKVEVSTTSEVEPEAAWKLASDLQRFDEWMTIFGGWRSEVPSTIEEGTCVASLIKVKGFRNTIYWEVTHYDEPKSIELKGRGRGGVRLTVAMEVTPRDPGSDFQLTADLSGGVLSGPVGRLVARMLRSDVKKSVENLAELR</sequence>
<gene>
    <name evidence="1" type="ORF">MPRG_25790</name>
    <name evidence="2" type="ORF">QXL92_09325</name>
</gene>
<dbReference type="SUPFAM" id="SSF55961">
    <property type="entry name" value="Bet v1-like"/>
    <property type="match status" value="1"/>
</dbReference>
<dbReference type="RefSeq" id="WP_082993925.1">
    <property type="nucleotide sequence ID" value="NZ_BLKX01000001.1"/>
</dbReference>
<dbReference type="InterPro" id="IPR023393">
    <property type="entry name" value="START-like_dom_sf"/>
</dbReference>
<evidence type="ECO:0000313" key="2">
    <source>
        <dbReference type="EMBL" id="MDP7734943.1"/>
    </source>
</evidence>
<dbReference type="EMBL" id="JAUFSA010000001">
    <property type="protein sequence ID" value="MDP7734943.1"/>
    <property type="molecule type" value="Genomic_DNA"/>
</dbReference>
<dbReference type="Gene3D" id="3.30.530.20">
    <property type="match status" value="1"/>
</dbReference>
<dbReference type="Proteomes" id="UP000465240">
    <property type="component" value="Unassembled WGS sequence"/>
</dbReference>
<accession>A0A386U663</accession>
<comment type="caution">
    <text evidence="2">The sequence shown here is derived from an EMBL/GenBank/DDBJ whole genome shotgun (WGS) entry which is preliminary data.</text>
</comment>
<name>A0A386U663_9MYCO</name>
<evidence type="ECO:0000313" key="4">
    <source>
        <dbReference type="Proteomes" id="UP001229081"/>
    </source>
</evidence>
<dbReference type="InterPro" id="IPR019587">
    <property type="entry name" value="Polyketide_cyclase/dehydratase"/>
</dbReference>
<evidence type="ECO:0000313" key="3">
    <source>
        <dbReference type="Proteomes" id="UP000465240"/>
    </source>
</evidence>
<dbReference type="EMBL" id="BLKX01000001">
    <property type="protein sequence ID" value="GFG79303.1"/>
    <property type="molecule type" value="Genomic_DNA"/>
</dbReference>
<evidence type="ECO:0000313" key="1">
    <source>
        <dbReference type="EMBL" id="GFG79303.1"/>
    </source>
</evidence>
<reference evidence="1 3" key="1">
    <citation type="journal article" date="2019" name="Emerg. Microbes Infect.">
        <title>Comprehensive subspecies identification of 175 nontuberculous mycobacteria species based on 7547 genomic profiles.</title>
        <authorList>
            <person name="Matsumoto Y."/>
            <person name="Kinjo T."/>
            <person name="Motooka D."/>
            <person name="Nabeya D."/>
            <person name="Jung N."/>
            <person name="Uechi K."/>
            <person name="Horii T."/>
            <person name="Iida T."/>
            <person name="Fujita J."/>
            <person name="Nakamura S."/>
        </authorList>
    </citation>
    <scope>NUCLEOTIDE SEQUENCE [LARGE SCALE GENOMIC DNA]</scope>
    <source>
        <strain evidence="1 3">JCM 18565</strain>
    </source>
</reference>
<reference evidence="1" key="2">
    <citation type="submission" date="2020-02" db="EMBL/GenBank/DDBJ databases">
        <authorList>
            <person name="Matsumoto Y."/>
            <person name="Kinjo T."/>
            <person name="Motooka D."/>
            <person name="Nabeya D."/>
            <person name="Jung N."/>
            <person name="Uechi K."/>
            <person name="Horii T."/>
            <person name="Iida T."/>
            <person name="Fujita J."/>
            <person name="Nakamura S."/>
        </authorList>
    </citation>
    <scope>NUCLEOTIDE SEQUENCE</scope>
    <source>
        <strain evidence="1">JCM 18565</strain>
    </source>
</reference>
<proteinExistence type="predicted"/>
<keyword evidence="3" id="KW-1185">Reference proteome</keyword>
<dbReference type="KEGG" id="mpag:C0J29_15335"/>
<dbReference type="Pfam" id="PF10604">
    <property type="entry name" value="Polyketide_cyc2"/>
    <property type="match status" value="1"/>
</dbReference>
<dbReference type="Proteomes" id="UP001229081">
    <property type="component" value="Unassembled WGS sequence"/>
</dbReference>
<protein>
    <submittedName>
        <fullName evidence="2">SRPBCC family protein</fullName>
    </submittedName>
</protein>
<organism evidence="2 4">
    <name type="scientific">Mycobacterium paragordonae</name>
    <dbReference type="NCBI Taxonomy" id="1389713"/>
    <lineage>
        <taxon>Bacteria</taxon>
        <taxon>Bacillati</taxon>
        <taxon>Actinomycetota</taxon>
        <taxon>Actinomycetes</taxon>
        <taxon>Mycobacteriales</taxon>
        <taxon>Mycobacteriaceae</taxon>
        <taxon>Mycobacterium</taxon>
    </lineage>
</organism>
<dbReference type="AlphaFoldDB" id="A0A386U663"/>
<reference evidence="2" key="3">
    <citation type="submission" date="2023-06" db="EMBL/GenBank/DDBJ databases">
        <title>Identification of two novel mycobacterium reveal diversities and complexities of Mycobacterium gordonae clade.</title>
        <authorList>
            <person name="Matsumoto Y."/>
            <person name="Nakamura S."/>
            <person name="Motooka D."/>
            <person name="Fukushima K."/>
        </authorList>
    </citation>
    <scope>NUCLEOTIDE SEQUENCE</scope>
    <source>
        <strain evidence="2">TY812</strain>
    </source>
</reference>